<sequence length="809" mass="85413">MAGMAWTLHPALFYEKYGTVLVQLWESGAIGTLFHPVRRLSKSISDRITSLRHPHGAAATAAPEPGTAGGAKEALSLTDDYSVATEDEATSKVNREPGDTSPEPSTSQQNELAFQGDIYTQMRRSRRQRERLQRIRETREKFLESGSSSSGGSEFGRKRRGFQRRGSSILGFKKGKGLRKAAGVGTPLTDMEGVVPARAVVIDVSGSPATGGSSLSEDEDTAVKIGGKRGGTIQADELVEENDSLQTFRDIRGARKRSHGSPPPAVREPSESQTDTSSIASTSAVAQAPVGSTTPLKKLAQPFAAAKAPSHSALRKPKGSTRRASVALRGKLETAPEVPPPAPTIDTSSKVVPGTQADFSSATSLLSTKESVANGKLPEPQSKVKSVEKKDASKRRKPKVEKERKKKAKGKSKTPRGGEKTSRALSVDSRVTADTDSGAVCESPRKLEGAAIHSRDSARSQVPGRDATSTSSSTSTVVTPSQVPEATRNKEGTRVDSTTATSIRPPGQGSKQKPVKTTPSATGPAMVHSKLPSTMHVKDDGALKTATAPPIALEKRTAREREEPGGPEPSAPTPVEVASSRDALGTSAAASQRASAEHRRHAKKKHRPSKSAAAAVVETTSGAPRASTKDVELEGPNAASPDSAERVFNEAVAVHDHHHHRRGHSKSKKLAKEGSGKRHSRKTKEDRQVDAATVATGGELPPTTRTGVQSGGGPSGVQGSDVATTAFKESGAASAQSQPGYSLPPTADVTLTGTDTIFSLGGQRHPPRTSTVVRGDDVTVHVDLTSRDRAAMFWPFGRRGHKKRETKRP</sequence>
<gene>
    <name evidence="1" type="ORF">HPB50_004323</name>
</gene>
<dbReference type="EMBL" id="CM023488">
    <property type="protein sequence ID" value="KAH6923646.1"/>
    <property type="molecule type" value="Genomic_DNA"/>
</dbReference>
<keyword evidence="2" id="KW-1185">Reference proteome</keyword>
<reference evidence="1" key="1">
    <citation type="submission" date="2020-05" db="EMBL/GenBank/DDBJ databases">
        <title>Large-scale comparative analyses of tick genomes elucidate their genetic diversity and vector capacities.</title>
        <authorList>
            <person name="Jia N."/>
            <person name="Wang J."/>
            <person name="Shi W."/>
            <person name="Du L."/>
            <person name="Sun Y."/>
            <person name="Zhan W."/>
            <person name="Jiang J."/>
            <person name="Wang Q."/>
            <person name="Zhang B."/>
            <person name="Ji P."/>
            <person name="Sakyi L.B."/>
            <person name="Cui X."/>
            <person name="Yuan T."/>
            <person name="Jiang B."/>
            <person name="Yang W."/>
            <person name="Lam T.T.-Y."/>
            <person name="Chang Q."/>
            <person name="Ding S."/>
            <person name="Wang X."/>
            <person name="Zhu J."/>
            <person name="Ruan X."/>
            <person name="Zhao L."/>
            <person name="Wei J."/>
            <person name="Que T."/>
            <person name="Du C."/>
            <person name="Cheng J."/>
            <person name="Dai P."/>
            <person name="Han X."/>
            <person name="Huang E."/>
            <person name="Gao Y."/>
            <person name="Liu J."/>
            <person name="Shao H."/>
            <person name="Ye R."/>
            <person name="Li L."/>
            <person name="Wei W."/>
            <person name="Wang X."/>
            <person name="Wang C."/>
            <person name="Yang T."/>
            <person name="Huo Q."/>
            <person name="Li W."/>
            <person name="Guo W."/>
            <person name="Chen H."/>
            <person name="Zhou L."/>
            <person name="Ni X."/>
            <person name="Tian J."/>
            <person name="Zhou Y."/>
            <person name="Sheng Y."/>
            <person name="Liu T."/>
            <person name="Pan Y."/>
            <person name="Xia L."/>
            <person name="Li J."/>
            <person name="Zhao F."/>
            <person name="Cao W."/>
        </authorList>
    </citation>
    <scope>NUCLEOTIDE SEQUENCE</scope>
    <source>
        <strain evidence="1">Hyas-2018</strain>
    </source>
</reference>
<evidence type="ECO:0000313" key="2">
    <source>
        <dbReference type="Proteomes" id="UP000821845"/>
    </source>
</evidence>
<comment type="caution">
    <text evidence="1">The sequence shown here is derived from an EMBL/GenBank/DDBJ whole genome shotgun (WGS) entry which is preliminary data.</text>
</comment>
<evidence type="ECO:0000313" key="1">
    <source>
        <dbReference type="EMBL" id="KAH6923646.1"/>
    </source>
</evidence>
<accession>A0ACB7RPP2</accession>
<proteinExistence type="predicted"/>
<protein>
    <submittedName>
        <fullName evidence="1">Uncharacterized protein</fullName>
    </submittedName>
</protein>
<dbReference type="Proteomes" id="UP000821845">
    <property type="component" value="Chromosome 8"/>
</dbReference>
<name>A0ACB7RPP2_HYAAI</name>
<organism evidence="1 2">
    <name type="scientific">Hyalomma asiaticum</name>
    <name type="common">Tick</name>
    <dbReference type="NCBI Taxonomy" id="266040"/>
    <lineage>
        <taxon>Eukaryota</taxon>
        <taxon>Metazoa</taxon>
        <taxon>Ecdysozoa</taxon>
        <taxon>Arthropoda</taxon>
        <taxon>Chelicerata</taxon>
        <taxon>Arachnida</taxon>
        <taxon>Acari</taxon>
        <taxon>Parasitiformes</taxon>
        <taxon>Ixodida</taxon>
        <taxon>Ixodoidea</taxon>
        <taxon>Ixodidae</taxon>
        <taxon>Hyalomminae</taxon>
        <taxon>Hyalomma</taxon>
    </lineage>
</organism>